<gene>
    <name evidence="5" type="ORF">LWF01_01075</name>
</gene>
<name>A0ABY8QTN7_9MICO</name>
<evidence type="ECO:0000313" key="6">
    <source>
        <dbReference type="Proteomes" id="UP001209083"/>
    </source>
</evidence>
<dbReference type="InterPro" id="IPR051531">
    <property type="entry name" value="N-acetyltransferase"/>
</dbReference>
<evidence type="ECO:0000313" key="5">
    <source>
        <dbReference type="EMBL" id="WGW12392.1"/>
    </source>
</evidence>
<evidence type="ECO:0000256" key="1">
    <source>
        <dbReference type="ARBA" id="ARBA00022679"/>
    </source>
</evidence>
<sequence>MPDLLEELWPPYGLKISCGPLTLSPVQDGDFLALDRLVQSGVHDPNRMPFFVPWTDGEAEDVRLRLLQYHWSQRAAMKPESWALETAVRFDGVIVGCQAIKTKDYRVTRTGETGSWLGLEHHGKGIGTLMRQVICAFMFDHMDAAEVTSAAFTDNPASLAVSRKVGYRDNGTDRVERRDDELAINQRLVLTPDSFVRPEYELTVQGLAPFRKLLGLDRTTSAGPNVRG</sequence>
<protein>
    <submittedName>
        <fullName evidence="5">GNAT family N-acetyltransferase</fullName>
    </submittedName>
</protein>
<dbReference type="InterPro" id="IPR000182">
    <property type="entry name" value="GNAT_dom"/>
</dbReference>
<keyword evidence="1" id="KW-0808">Transferase</keyword>
<dbReference type="PANTHER" id="PTHR43792:SF8">
    <property type="entry name" value="[RIBOSOMAL PROTEIN US5]-ALANINE N-ACETYLTRANSFERASE"/>
    <property type="match status" value="1"/>
</dbReference>
<proteinExistence type="inferred from homology"/>
<dbReference type="EMBL" id="CP090958">
    <property type="protein sequence ID" value="WGW12392.1"/>
    <property type="molecule type" value="Genomic_DNA"/>
</dbReference>
<evidence type="ECO:0000256" key="3">
    <source>
        <dbReference type="ARBA" id="ARBA00038502"/>
    </source>
</evidence>
<dbReference type="PANTHER" id="PTHR43792">
    <property type="entry name" value="GNAT FAMILY, PUTATIVE (AFU_ORTHOLOGUE AFUA_3G00765)-RELATED-RELATED"/>
    <property type="match status" value="1"/>
</dbReference>
<dbReference type="Pfam" id="PF13302">
    <property type="entry name" value="Acetyltransf_3"/>
    <property type="match status" value="1"/>
</dbReference>
<keyword evidence="2" id="KW-0012">Acyltransferase</keyword>
<accession>A0ABY8QTN7</accession>
<dbReference type="RefSeq" id="WP_349639191.1">
    <property type="nucleotide sequence ID" value="NZ_CP090958.1"/>
</dbReference>
<dbReference type="Proteomes" id="UP001209083">
    <property type="component" value="Chromosome"/>
</dbReference>
<dbReference type="PROSITE" id="PS51186">
    <property type="entry name" value="GNAT"/>
    <property type="match status" value="1"/>
</dbReference>
<evidence type="ECO:0000256" key="2">
    <source>
        <dbReference type="ARBA" id="ARBA00023315"/>
    </source>
</evidence>
<keyword evidence="6" id="KW-1185">Reference proteome</keyword>
<evidence type="ECO:0000259" key="4">
    <source>
        <dbReference type="PROSITE" id="PS51186"/>
    </source>
</evidence>
<reference evidence="5 6" key="1">
    <citation type="submission" date="2023-05" db="EMBL/GenBank/DDBJ databases">
        <title>Lithophilousrod everest ZFBP1038 complete genpme.</title>
        <authorList>
            <person name="Tian M."/>
        </authorList>
    </citation>
    <scope>NUCLEOTIDE SEQUENCE [LARGE SCALE GENOMIC DNA]</scope>
    <source>
        <strain evidence="5 6">ZFBP1038</strain>
    </source>
</reference>
<feature type="domain" description="N-acetyltransferase" evidence="4">
    <location>
        <begin position="21"/>
        <end position="189"/>
    </location>
</feature>
<dbReference type="InterPro" id="IPR016181">
    <property type="entry name" value="Acyl_CoA_acyltransferase"/>
</dbReference>
<dbReference type="Gene3D" id="3.40.630.30">
    <property type="match status" value="1"/>
</dbReference>
<organism evidence="5 6">
    <name type="scientific">Saxibacter everestensis</name>
    <dbReference type="NCBI Taxonomy" id="2909229"/>
    <lineage>
        <taxon>Bacteria</taxon>
        <taxon>Bacillati</taxon>
        <taxon>Actinomycetota</taxon>
        <taxon>Actinomycetes</taxon>
        <taxon>Micrococcales</taxon>
        <taxon>Brevibacteriaceae</taxon>
        <taxon>Saxibacter</taxon>
    </lineage>
</organism>
<dbReference type="SUPFAM" id="SSF55729">
    <property type="entry name" value="Acyl-CoA N-acyltransferases (Nat)"/>
    <property type="match status" value="1"/>
</dbReference>
<comment type="similarity">
    <text evidence="3">Belongs to the acetyltransferase family. RimJ subfamily.</text>
</comment>